<dbReference type="Pfam" id="PF02823">
    <property type="entry name" value="ATP-synt_DE_N"/>
    <property type="match status" value="1"/>
</dbReference>
<keyword evidence="8" id="KW-1003">Cell membrane</keyword>
<dbReference type="OrthoDB" id="9791445at2"/>
<keyword evidence="3 8" id="KW-0813">Transport</keyword>
<dbReference type="InParanoid" id="E3IXJ7"/>
<dbReference type="GO" id="GO:0005886">
    <property type="term" value="C:plasma membrane"/>
    <property type="evidence" value="ECO:0007669"/>
    <property type="project" value="UniProtKB-SubCell"/>
</dbReference>
<dbReference type="FunCoup" id="E3IXJ7">
    <property type="interactions" value="199"/>
</dbReference>
<dbReference type="EMBL" id="CP002299">
    <property type="protein sequence ID" value="ADP79014.1"/>
    <property type="molecule type" value="Genomic_DNA"/>
</dbReference>
<dbReference type="CDD" id="cd12152">
    <property type="entry name" value="F1-ATPase_delta"/>
    <property type="match status" value="1"/>
</dbReference>
<evidence type="ECO:0000256" key="2">
    <source>
        <dbReference type="ARBA" id="ARBA00005712"/>
    </source>
</evidence>
<dbReference type="Proteomes" id="UP000002484">
    <property type="component" value="Chromosome"/>
</dbReference>
<name>E3IXJ7_PSEI1</name>
<evidence type="ECO:0000259" key="9">
    <source>
        <dbReference type="Pfam" id="PF02823"/>
    </source>
</evidence>
<evidence type="ECO:0000313" key="11">
    <source>
        <dbReference type="Proteomes" id="UP000002484"/>
    </source>
</evidence>
<comment type="function">
    <text evidence="8">Produces ATP from ADP in the presence of a proton gradient across the membrane.</text>
</comment>
<dbReference type="GO" id="GO:0046933">
    <property type="term" value="F:proton-transporting ATP synthase activity, rotational mechanism"/>
    <property type="evidence" value="ECO:0007669"/>
    <property type="project" value="UniProtKB-UniRule"/>
</dbReference>
<dbReference type="InterPro" id="IPR001469">
    <property type="entry name" value="ATP_synth_F1_dsu/esu"/>
</dbReference>
<dbReference type="SUPFAM" id="SSF51344">
    <property type="entry name" value="Epsilon subunit of F1F0-ATP synthase N-terminal domain"/>
    <property type="match status" value="1"/>
</dbReference>
<keyword evidence="8" id="KW-0375">Hydrogen ion transport</keyword>
<gene>
    <name evidence="8" type="primary">atpC</name>
    <name evidence="10" type="ordered locus">FraEuI1c_0941</name>
</gene>
<comment type="subcellular location">
    <subcellularLocation>
        <location evidence="1 8">Cell membrane</location>
        <topology evidence="1 8">Peripheral membrane protein</topology>
    </subcellularLocation>
</comment>
<keyword evidence="5 8" id="KW-0472">Membrane</keyword>
<dbReference type="RefSeq" id="WP_013422135.1">
    <property type="nucleotide sequence ID" value="NC_014666.1"/>
</dbReference>
<evidence type="ECO:0000256" key="1">
    <source>
        <dbReference type="ARBA" id="ARBA00004202"/>
    </source>
</evidence>
<dbReference type="InterPro" id="IPR020546">
    <property type="entry name" value="ATP_synth_F1_dsu/esu_N"/>
</dbReference>
<organism evidence="10 11">
    <name type="scientific">Pseudofrankia inefficax (strain DSM 45817 / CECT 9037 / DDB 130130 / EuI1c)</name>
    <name type="common">Frankia inefficax</name>
    <dbReference type="NCBI Taxonomy" id="298654"/>
    <lineage>
        <taxon>Bacteria</taxon>
        <taxon>Bacillati</taxon>
        <taxon>Actinomycetota</taxon>
        <taxon>Actinomycetes</taxon>
        <taxon>Frankiales</taxon>
        <taxon>Frankiaceae</taxon>
        <taxon>Pseudofrankia</taxon>
    </lineage>
</organism>
<dbReference type="STRING" id="298654.FraEuI1c_0941"/>
<reference evidence="10 11" key="1">
    <citation type="submission" date="2010-10" db="EMBL/GenBank/DDBJ databases">
        <title>Complete sequence of Frankia sp. EuI1c.</title>
        <authorList>
            <consortium name="US DOE Joint Genome Institute"/>
            <person name="Lucas S."/>
            <person name="Copeland A."/>
            <person name="Lapidus A."/>
            <person name="Cheng J.-F."/>
            <person name="Bruce D."/>
            <person name="Goodwin L."/>
            <person name="Pitluck S."/>
            <person name="Chertkov O."/>
            <person name="Detter J.C."/>
            <person name="Han C."/>
            <person name="Tapia R."/>
            <person name="Land M."/>
            <person name="Hauser L."/>
            <person name="Jeffries C."/>
            <person name="Kyrpides N."/>
            <person name="Ivanova N."/>
            <person name="Mikhailova N."/>
            <person name="Beauchemin N."/>
            <person name="Sen A."/>
            <person name="Sur S.A."/>
            <person name="Gtari M."/>
            <person name="Wall L."/>
            <person name="Tisa L."/>
            <person name="Woyke T."/>
        </authorList>
    </citation>
    <scope>NUCLEOTIDE SEQUENCE [LARGE SCALE GENOMIC DNA]</scope>
    <source>
        <strain evidence="11">DSM 45817 / CECT 9037 / EuI1c</strain>
    </source>
</reference>
<dbReference type="HOGENOM" id="CLU_084338_4_0_11"/>
<evidence type="ECO:0000256" key="8">
    <source>
        <dbReference type="HAMAP-Rule" id="MF_00530"/>
    </source>
</evidence>
<keyword evidence="4 8" id="KW-0406">Ion transport</keyword>
<keyword evidence="7 8" id="KW-0066">ATP synthesis</keyword>
<dbReference type="AlphaFoldDB" id="E3IXJ7"/>
<dbReference type="PANTHER" id="PTHR13822:SF10">
    <property type="entry name" value="ATP SYNTHASE EPSILON CHAIN, CHLOROPLASTIC"/>
    <property type="match status" value="1"/>
</dbReference>
<dbReference type="eggNOG" id="COG0355">
    <property type="taxonomic scope" value="Bacteria"/>
</dbReference>
<dbReference type="InterPro" id="IPR036771">
    <property type="entry name" value="ATPsynth_dsu/esu_N"/>
</dbReference>
<keyword evidence="11" id="KW-1185">Reference proteome</keyword>
<evidence type="ECO:0000256" key="7">
    <source>
        <dbReference type="ARBA" id="ARBA00023310"/>
    </source>
</evidence>
<accession>E3IXJ7</accession>
<dbReference type="GO" id="GO:0045259">
    <property type="term" value="C:proton-transporting ATP synthase complex"/>
    <property type="evidence" value="ECO:0007669"/>
    <property type="project" value="UniProtKB-KW"/>
</dbReference>
<dbReference type="HAMAP" id="MF_00530">
    <property type="entry name" value="ATP_synth_epsil_bac"/>
    <property type="match status" value="1"/>
</dbReference>
<dbReference type="NCBIfam" id="NF009977">
    <property type="entry name" value="PRK13442.1"/>
    <property type="match status" value="1"/>
</dbReference>
<evidence type="ECO:0000256" key="4">
    <source>
        <dbReference type="ARBA" id="ARBA00023065"/>
    </source>
</evidence>
<evidence type="ECO:0000256" key="5">
    <source>
        <dbReference type="ARBA" id="ARBA00023136"/>
    </source>
</evidence>
<comment type="similarity">
    <text evidence="2 8">Belongs to the ATPase epsilon chain family.</text>
</comment>
<dbReference type="GO" id="GO:0005524">
    <property type="term" value="F:ATP binding"/>
    <property type="evidence" value="ECO:0007669"/>
    <property type="project" value="UniProtKB-UniRule"/>
</dbReference>
<dbReference type="KEGG" id="fri:FraEuI1c_0941"/>
<dbReference type="PANTHER" id="PTHR13822">
    <property type="entry name" value="ATP SYNTHASE DELTA/EPSILON CHAIN"/>
    <property type="match status" value="1"/>
</dbReference>
<proteinExistence type="inferred from homology"/>
<protein>
    <recommendedName>
        <fullName evidence="8">ATP synthase epsilon chain</fullName>
    </recommendedName>
    <alternativeName>
        <fullName evidence="8">ATP synthase F1 sector epsilon subunit</fullName>
    </alternativeName>
    <alternativeName>
        <fullName evidence="8">F-ATPase epsilon subunit</fullName>
    </alternativeName>
</protein>
<keyword evidence="6 8" id="KW-0139">CF(1)</keyword>
<dbReference type="Gene3D" id="2.60.15.10">
    <property type="entry name" value="F0F1 ATP synthase delta/epsilon subunit, N-terminal"/>
    <property type="match status" value="1"/>
</dbReference>
<evidence type="ECO:0000256" key="6">
    <source>
        <dbReference type="ARBA" id="ARBA00023196"/>
    </source>
</evidence>
<comment type="subunit">
    <text evidence="8">F-type ATPases have 2 components, CF(1) - the catalytic core - and CF(0) - the membrane proton channel. CF(1) has five subunits: alpha(3), beta(3), gamma(1), delta(1), epsilon(1). CF(0) has three main subunits: a, b and c.</text>
</comment>
<evidence type="ECO:0000256" key="3">
    <source>
        <dbReference type="ARBA" id="ARBA00022448"/>
    </source>
</evidence>
<sequence>MPTMRVAVVSPEEKVWEGEANFVLATTTDGDLGVWPRHVPLLGVLKDGADVKVETPGGDLLYTVGGGFISVTHDGVSILAESAALKA</sequence>
<feature type="domain" description="ATP synthase F1 complex delta/epsilon subunit N-terminal" evidence="9">
    <location>
        <begin position="4"/>
        <end position="83"/>
    </location>
</feature>
<evidence type="ECO:0000313" key="10">
    <source>
        <dbReference type="EMBL" id="ADP79014.1"/>
    </source>
</evidence>